<proteinExistence type="predicted"/>
<evidence type="ECO:0000313" key="2">
    <source>
        <dbReference type="Proteomes" id="UP000059680"/>
    </source>
</evidence>
<dbReference type="PaxDb" id="39947-A0A0P0XPS9"/>
<dbReference type="InParanoid" id="A0A0P0XPS9"/>
<reference evidence="2" key="1">
    <citation type="journal article" date="2005" name="Nature">
        <title>The map-based sequence of the rice genome.</title>
        <authorList>
            <consortium name="International rice genome sequencing project (IRGSP)"/>
            <person name="Matsumoto T."/>
            <person name="Wu J."/>
            <person name="Kanamori H."/>
            <person name="Katayose Y."/>
            <person name="Fujisawa M."/>
            <person name="Namiki N."/>
            <person name="Mizuno H."/>
            <person name="Yamamoto K."/>
            <person name="Antonio B.A."/>
            <person name="Baba T."/>
            <person name="Sakata K."/>
            <person name="Nagamura Y."/>
            <person name="Aoki H."/>
            <person name="Arikawa K."/>
            <person name="Arita K."/>
            <person name="Bito T."/>
            <person name="Chiden Y."/>
            <person name="Fujitsuka N."/>
            <person name="Fukunaka R."/>
            <person name="Hamada M."/>
            <person name="Harada C."/>
            <person name="Hayashi A."/>
            <person name="Hijishita S."/>
            <person name="Honda M."/>
            <person name="Hosokawa S."/>
            <person name="Ichikawa Y."/>
            <person name="Idonuma A."/>
            <person name="Iijima M."/>
            <person name="Ikeda M."/>
            <person name="Ikeno M."/>
            <person name="Ito K."/>
            <person name="Ito S."/>
            <person name="Ito T."/>
            <person name="Ito Y."/>
            <person name="Ito Y."/>
            <person name="Iwabuchi A."/>
            <person name="Kamiya K."/>
            <person name="Karasawa W."/>
            <person name="Kurita K."/>
            <person name="Katagiri S."/>
            <person name="Kikuta A."/>
            <person name="Kobayashi H."/>
            <person name="Kobayashi N."/>
            <person name="Machita K."/>
            <person name="Maehara T."/>
            <person name="Masukawa M."/>
            <person name="Mizubayashi T."/>
            <person name="Mukai Y."/>
            <person name="Nagasaki H."/>
            <person name="Nagata Y."/>
            <person name="Naito S."/>
            <person name="Nakashima M."/>
            <person name="Nakama Y."/>
            <person name="Nakamichi Y."/>
            <person name="Nakamura M."/>
            <person name="Meguro A."/>
            <person name="Negishi M."/>
            <person name="Ohta I."/>
            <person name="Ohta T."/>
            <person name="Okamoto M."/>
            <person name="Ono N."/>
            <person name="Saji S."/>
            <person name="Sakaguchi M."/>
            <person name="Sakai K."/>
            <person name="Shibata M."/>
            <person name="Shimokawa T."/>
            <person name="Song J."/>
            <person name="Takazaki Y."/>
            <person name="Terasawa K."/>
            <person name="Tsugane M."/>
            <person name="Tsuji K."/>
            <person name="Ueda S."/>
            <person name="Waki K."/>
            <person name="Yamagata H."/>
            <person name="Yamamoto M."/>
            <person name="Yamamoto S."/>
            <person name="Yamane H."/>
            <person name="Yoshiki S."/>
            <person name="Yoshihara R."/>
            <person name="Yukawa K."/>
            <person name="Zhong H."/>
            <person name="Yano M."/>
            <person name="Yuan Q."/>
            <person name="Ouyang S."/>
            <person name="Liu J."/>
            <person name="Jones K.M."/>
            <person name="Gansberger K."/>
            <person name="Moffat K."/>
            <person name="Hill J."/>
            <person name="Bera J."/>
            <person name="Fadrosh D."/>
            <person name="Jin S."/>
            <person name="Johri S."/>
            <person name="Kim M."/>
            <person name="Overton L."/>
            <person name="Reardon M."/>
            <person name="Tsitrin T."/>
            <person name="Vuong H."/>
            <person name="Weaver B."/>
            <person name="Ciecko A."/>
            <person name="Tallon L."/>
            <person name="Jackson J."/>
            <person name="Pai G."/>
            <person name="Aken S.V."/>
            <person name="Utterback T."/>
            <person name="Reidmuller S."/>
            <person name="Feldblyum T."/>
            <person name="Hsiao J."/>
            <person name="Zismann V."/>
            <person name="Iobst S."/>
            <person name="de Vazeille A.R."/>
            <person name="Buell C.R."/>
            <person name="Ying K."/>
            <person name="Li Y."/>
            <person name="Lu T."/>
            <person name="Huang Y."/>
            <person name="Zhao Q."/>
            <person name="Feng Q."/>
            <person name="Zhang L."/>
            <person name="Zhu J."/>
            <person name="Weng Q."/>
            <person name="Mu J."/>
            <person name="Lu Y."/>
            <person name="Fan D."/>
            <person name="Liu Y."/>
            <person name="Guan J."/>
            <person name="Zhang Y."/>
            <person name="Yu S."/>
            <person name="Liu X."/>
            <person name="Zhang Y."/>
            <person name="Hong G."/>
            <person name="Han B."/>
            <person name="Choisne N."/>
            <person name="Demange N."/>
            <person name="Orjeda G."/>
            <person name="Samain S."/>
            <person name="Cattolico L."/>
            <person name="Pelletier E."/>
            <person name="Couloux A."/>
            <person name="Segurens B."/>
            <person name="Wincker P."/>
            <person name="D'Hont A."/>
            <person name="Scarpelli C."/>
            <person name="Weissenbach J."/>
            <person name="Salanoubat M."/>
            <person name="Quetier F."/>
            <person name="Yu Y."/>
            <person name="Kim H.R."/>
            <person name="Rambo T."/>
            <person name="Currie J."/>
            <person name="Collura K."/>
            <person name="Luo M."/>
            <person name="Yang T."/>
            <person name="Ammiraju J.S.S."/>
            <person name="Engler F."/>
            <person name="Soderlund C."/>
            <person name="Wing R.A."/>
            <person name="Palmer L.E."/>
            <person name="de la Bastide M."/>
            <person name="Spiegel L."/>
            <person name="Nascimento L."/>
            <person name="Zutavern T."/>
            <person name="O'Shaughnessy A."/>
            <person name="Dike S."/>
            <person name="Dedhia N."/>
            <person name="Preston R."/>
            <person name="Balija V."/>
            <person name="McCombie W.R."/>
            <person name="Chow T."/>
            <person name="Chen H."/>
            <person name="Chung M."/>
            <person name="Chen C."/>
            <person name="Shaw J."/>
            <person name="Wu H."/>
            <person name="Hsiao K."/>
            <person name="Chao Y."/>
            <person name="Chu M."/>
            <person name="Cheng C."/>
            <person name="Hour A."/>
            <person name="Lee P."/>
            <person name="Lin S."/>
            <person name="Lin Y."/>
            <person name="Liou J."/>
            <person name="Liu S."/>
            <person name="Hsing Y."/>
            <person name="Raghuvanshi S."/>
            <person name="Mohanty A."/>
            <person name="Bharti A.K."/>
            <person name="Gaur A."/>
            <person name="Gupta V."/>
            <person name="Kumar D."/>
            <person name="Ravi V."/>
            <person name="Vij S."/>
            <person name="Kapur A."/>
            <person name="Khurana P."/>
            <person name="Khurana P."/>
            <person name="Khurana J.P."/>
            <person name="Tyagi A.K."/>
            <person name="Gaikwad K."/>
            <person name="Singh A."/>
            <person name="Dalal V."/>
            <person name="Srivastava S."/>
            <person name="Dixit A."/>
            <person name="Pal A.K."/>
            <person name="Ghazi I.A."/>
            <person name="Yadav M."/>
            <person name="Pandit A."/>
            <person name="Bhargava A."/>
            <person name="Sureshbabu K."/>
            <person name="Batra K."/>
            <person name="Sharma T.R."/>
            <person name="Mohapatra T."/>
            <person name="Singh N.K."/>
            <person name="Messing J."/>
            <person name="Nelson A.B."/>
            <person name="Fuks G."/>
            <person name="Kavchok S."/>
            <person name="Keizer G."/>
            <person name="Linton E."/>
            <person name="Llaca V."/>
            <person name="Song R."/>
            <person name="Tanyolac B."/>
            <person name="Young S."/>
            <person name="Ho-Il K."/>
            <person name="Hahn J.H."/>
            <person name="Sangsakoo G."/>
            <person name="Vanavichit A."/>
            <person name="de Mattos Luiz.A.T."/>
            <person name="Zimmer P.D."/>
            <person name="Malone G."/>
            <person name="Dellagostin O."/>
            <person name="de Oliveira A.C."/>
            <person name="Bevan M."/>
            <person name="Bancroft I."/>
            <person name="Minx P."/>
            <person name="Cordum H."/>
            <person name="Wilson R."/>
            <person name="Cheng Z."/>
            <person name="Jin W."/>
            <person name="Jiang J."/>
            <person name="Leong S.A."/>
            <person name="Iwama H."/>
            <person name="Gojobori T."/>
            <person name="Itoh T."/>
            <person name="Niimura Y."/>
            <person name="Fujii Y."/>
            <person name="Habara T."/>
            <person name="Sakai H."/>
            <person name="Sato Y."/>
            <person name="Wilson G."/>
            <person name="Kumar K."/>
            <person name="McCouch S."/>
            <person name="Juretic N."/>
            <person name="Hoen D."/>
            <person name="Wright S."/>
            <person name="Bruskiewich R."/>
            <person name="Bureau T."/>
            <person name="Miyao A."/>
            <person name="Hirochika H."/>
            <person name="Nishikawa T."/>
            <person name="Kadowaki K."/>
            <person name="Sugiura M."/>
            <person name="Burr B."/>
            <person name="Sasaki T."/>
        </authorList>
    </citation>
    <scope>NUCLEOTIDE SEQUENCE [LARGE SCALE GENOMIC DNA]</scope>
    <source>
        <strain evidence="2">cv. Nipponbare</strain>
    </source>
</reference>
<organism evidence="1 2">
    <name type="scientific">Oryza sativa subsp. japonica</name>
    <name type="common">Rice</name>
    <dbReference type="NCBI Taxonomy" id="39947"/>
    <lineage>
        <taxon>Eukaryota</taxon>
        <taxon>Viridiplantae</taxon>
        <taxon>Streptophyta</taxon>
        <taxon>Embryophyta</taxon>
        <taxon>Tracheophyta</taxon>
        <taxon>Spermatophyta</taxon>
        <taxon>Magnoliopsida</taxon>
        <taxon>Liliopsida</taxon>
        <taxon>Poales</taxon>
        <taxon>Poaceae</taxon>
        <taxon>BOP clade</taxon>
        <taxon>Oryzoideae</taxon>
        <taxon>Oryzeae</taxon>
        <taxon>Oryzinae</taxon>
        <taxon>Oryza</taxon>
        <taxon>Oryza sativa</taxon>
    </lineage>
</organism>
<protein>
    <submittedName>
        <fullName evidence="1">Os09g0540325 protein</fullName>
    </submittedName>
</protein>
<gene>
    <name evidence="1" type="ordered locus">Os09g0540325</name>
    <name evidence="1" type="ORF">OSNPB_090540325</name>
</gene>
<dbReference type="EMBL" id="AP014965">
    <property type="protein sequence ID" value="BAT09192.1"/>
    <property type="molecule type" value="Genomic_DNA"/>
</dbReference>
<reference evidence="1 2" key="3">
    <citation type="journal article" date="2013" name="Rice">
        <title>Improvement of the Oryza sativa Nipponbare reference genome using next generation sequence and optical map data.</title>
        <authorList>
            <person name="Kawahara Y."/>
            <person name="de la Bastide M."/>
            <person name="Hamilton J.P."/>
            <person name="Kanamori H."/>
            <person name="McCombie W.R."/>
            <person name="Ouyang S."/>
            <person name="Schwartz D.C."/>
            <person name="Tanaka T."/>
            <person name="Wu J."/>
            <person name="Zhou S."/>
            <person name="Childs K.L."/>
            <person name="Davidson R.M."/>
            <person name="Lin H."/>
            <person name="Quesada-Ocampo L."/>
            <person name="Vaillancourt B."/>
            <person name="Sakai H."/>
            <person name="Lee S.S."/>
            <person name="Kim J."/>
            <person name="Numa H."/>
            <person name="Itoh T."/>
            <person name="Buell C.R."/>
            <person name="Matsumoto T."/>
        </authorList>
    </citation>
    <scope>NUCLEOTIDE SEQUENCE [LARGE SCALE GENOMIC DNA]</scope>
    <source>
        <strain evidence="2">cv. Nipponbare</strain>
    </source>
</reference>
<accession>A0A0P0XPS9</accession>
<sequence length="222" mass="23704">MEQVVHGELARRRHLAERLVQAEELVDEVKKTLVHCVVVVVSHGCRTAATAGEVEQLGDDEERDLVLHEEEVVVDVDPYPPDVRVELRRAALALAPLEQELEDEAAVEHHHLHELVAPHLQWLAVAAPRPRLHRACLAQACVQVATAAAAAAAVAGVLEEEIAEEPPLVALHGAGAAAAEVVRADGHHARLVQALVLRVDVGRQAHDGEGLVVAAAVAASSR</sequence>
<evidence type="ECO:0000313" key="1">
    <source>
        <dbReference type="EMBL" id="BAT09192.1"/>
    </source>
</evidence>
<dbReference type="Proteomes" id="UP000059680">
    <property type="component" value="Chromosome 9"/>
</dbReference>
<feature type="non-terminal residue" evidence="1">
    <location>
        <position position="222"/>
    </location>
</feature>
<dbReference type="AlphaFoldDB" id="A0A0P0XPS9"/>
<reference evidence="1 2" key="2">
    <citation type="journal article" date="2013" name="Plant Cell Physiol.">
        <title>Rice Annotation Project Database (RAP-DB): an integrative and interactive database for rice genomics.</title>
        <authorList>
            <person name="Sakai H."/>
            <person name="Lee S.S."/>
            <person name="Tanaka T."/>
            <person name="Numa H."/>
            <person name="Kim J."/>
            <person name="Kawahara Y."/>
            <person name="Wakimoto H."/>
            <person name="Yang C.C."/>
            <person name="Iwamoto M."/>
            <person name="Abe T."/>
            <person name="Yamada Y."/>
            <person name="Muto A."/>
            <person name="Inokuchi H."/>
            <person name="Ikemura T."/>
            <person name="Matsumoto T."/>
            <person name="Sasaki T."/>
            <person name="Itoh T."/>
        </authorList>
    </citation>
    <scope>NUCLEOTIDE SEQUENCE [LARGE SCALE GENOMIC DNA]</scope>
    <source>
        <strain evidence="2">cv. Nipponbare</strain>
    </source>
</reference>
<name>A0A0P0XPS9_ORYSJ</name>
<keyword evidence="2" id="KW-1185">Reference proteome</keyword>